<dbReference type="SUPFAM" id="SSF55781">
    <property type="entry name" value="GAF domain-like"/>
    <property type="match status" value="1"/>
</dbReference>
<comment type="caution">
    <text evidence="2">The sequence shown here is derived from an EMBL/GenBank/DDBJ whole genome shotgun (WGS) entry which is preliminary data.</text>
</comment>
<dbReference type="InterPro" id="IPR003018">
    <property type="entry name" value="GAF"/>
</dbReference>
<sequence>MEELEIEQLERWIIRRTQRDKKRSGSAGRKTSLSRWKFCVHADKRQMLQDLTQSLQQRPSVVHVLSELASCISSAVSADGYRLYIPDGSDDNNLCLYLGPDECQRLGKAVLPSLVAKTKEPMRLSRGDPNFPTKCESDIDHLLLEPIVQPDGALVAVLEMWKSGESSFHEEDEEIATSYLVWGGIALHYARLYMSMSKQRKLSDFLLAVVK</sequence>
<reference evidence="2 3" key="1">
    <citation type="submission" date="2022-12" db="EMBL/GenBank/DDBJ databases">
        <title>Chromosome-level genome assembly of true bugs.</title>
        <authorList>
            <person name="Ma L."/>
            <person name="Li H."/>
        </authorList>
    </citation>
    <scope>NUCLEOTIDE SEQUENCE [LARGE SCALE GENOMIC DNA]</scope>
    <source>
        <strain evidence="2">Lab_2022b</strain>
    </source>
</reference>
<dbReference type="InterPro" id="IPR029016">
    <property type="entry name" value="GAF-like_dom_sf"/>
</dbReference>
<proteinExistence type="predicted"/>
<dbReference type="Proteomes" id="UP001461498">
    <property type="component" value="Unassembled WGS sequence"/>
</dbReference>
<evidence type="ECO:0000259" key="1">
    <source>
        <dbReference type="Pfam" id="PF01590"/>
    </source>
</evidence>
<dbReference type="AlphaFoldDB" id="A0AAW1CRB2"/>
<dbReference type="EMBL" id="JAPXFL010000010">
    <property type="protein sequence ID" value="KAK9500951.1"/>
    <property type="molecule type" value="Genomic_DNA"/>
</dbReference>
<protein>
    <recommendedName>
        <fullName evidence="1">GAF domain-containing protein</fullName>
    </recommendedName>
</protein>
<dbReference type="Gene3D" id="3.30.450.40">
    <property type="match status" value="1"/>
</dbReference>
<accession>A0AAW1CRB2</accession>
<gene>
    <name evidence="2" type="ORF">O3M35_002108</name>
</gene>
<name>A0AAW1CRB2_9HEMI</name>
<feature type="domain" description="GAF" evidence="1">
    <location>
        <begin position="62"/>
        <end position="179"/>
    </location>
</feature>
<evidence type="ECO:0000313" key="2">
    <source>
        <dbReference type="EMBL" id="KAK9500951.1"/>
    </source>
</evidence>
<evidence type="ECO:0000313" key="3">
    <source>
        <dbReference type="Proteomes" id="UP001461498"/>
    </source>
</evidence>
<keyword evidence="3" id="KW-1185">Reference proteome</keyword>
<dbReference type="Pfam" id="PF01590">
    <property type="entry name" value="GAF"/>
    <property type="match status" value="1"/>
</dbReference>
<organism evidence="2 3">
    <name type="scientific">Rhynocoris fuscipes</name>
    <dbReference type="NCBI Taxonomy" id="488301"/>
    <lineage>
        <taxon>Eukaryota</taxon>
        <taxon>Metazoa</taxon>
        <taxon>Ecdysozoa</taxon>
        <taxon>Arthropoda</taxon>
        <taxon>Hexapoda</taxon>
        <taxon>Insecta</taxon>
        <taxon>Pterygota</taxon>
        <taxon>Neoptera</taxon>
        <taxon>Paraneoptera</taxon>
        <taxon>Hemiptera</taxon>
        <taxon>Heteroptera</taxon>
        <taxon>Panheteroptera</taxon>
        <taxon>Cimicomorpha</taxon>
        <taxon>Reduviidae</taxon>
        <taxon>Harpactorinae</taxon>
        <taxon>Harpactorini</taxon>
        <taxon>Rhynocoris</taxon>
    </lineage>
</organism>